<proteinExistence type="inferred from homology"/>
<evidence type="ECO:0000256" key="2">
    <source>
        <dbReference type="ARBA" id="ARBA00005375"/>
    </source>
</evidence>
<evidence type="ECO:0000256" key="3">
    <source>
        <dbReference type="ARBA" id="ARBA00012646"/>
    </source>
</evidence>
<feature type="signal peptide" evidence="9">
    <location>
        <begin position="1"/>
        <end position="18"/>
    </location>
</feature>
<dbReference type="InterPro" id="IPR000560">
    <property type="entry name" value="His_Pase_clade-2"/>
</dbReference>
<evidence type="ECO:0000256" key="1">
    <source>
        <dbReference type="ARBA" id="ARBA00000032"/>
    </source>
</evidence>
<evidence type="ECO:0000256" key="9">
    <source>
        <dbReference type="SAM" id="SignalP"/>
    </source>
</evidence>
<dbReference type="PANTHER" id="PTHR11567:SF211">
    <property type="entry name" value="PROSTATIC ACID PHOSPHATASE"/>
    <property type="match status" value="1"/>
</dbReference>
<evidence type="ECO:0000256" key="7">
    <source>
        <dbReference type="ARBA" id="ARBA00023180"/>
    </source>
</evidence>
<keyword evidence="6" id="KW-1015">Disulfide bond</keyword>
<dbReference type="PROSITE" id="PS00616">
    <property type="entry name" value="HIS_ACID_PHOSPHAT_1"/>
    <property type="match status" value="1"/>
</dbReference>
<evidence type="ECO:0000256" key="4">
    <source>
        <dbReference type="ARBA" id="ARBA00022729"/>
    </source>
</evidence>
<gene>
    <name evidence="11" type="primary">LOC100210580</name>
</gene>
<keyword evidence="8" id="KW-1133">Transmembrane helix</keyword>
<dbReference type="InterPro" id="IPR050645">
    <property type="entry name" value="Histidine_acid_phosphatase"/>
</dbReference>
<dbReference type="RefSeq" id="XP_065670641.1">
    <property type="nucleotide sequence ID" value="XM_065814569.1"/>
</dbReference>
<dbReference type="EC" id="3.1.3.2" evidence="3"/>
<accession>A0ABM4D8J3</accession>
<name>A0ABM4D8J3_HYDVU</name>
<dbReference type="CDD" id="cd07061">
    <property type="entry name" value="HP_HAP_like"/>
    <property type="match status" value="1"/>
</dbReference>
<keyword evidence="8" id="KW-0812">Transmembrane</keyword>
<evidence type="ECO:0000256" key="6">
    <source>
        <dbReference type="ARBA" id="ARBA00023157"/>
    </source>
</evidence>
<dbReference type="Pfam" id="PF00328">
    <property type="entry name" value="His_Phos_2"/>
    <property type="match status" value="1"/>
</dbReference>
<reference evidence="11" key="1">
    <citation type="submission" date="2025-08" db="UniProtKB">
        <authorList>
            <consortium name="RefSeq"/>
        </authorList>
    </citation>
    <scope>IDENTIFICATION</scope>
</reference>
<dbReference type="PROSITE" id="PS00778">
    <property type="entry name" value="HIS_ACID_PHOSPHAT_2"/>
    <property type="match status" value="1"/>
</dbReference>
<keyword evidence="5" id="KW-0378">Hydrolase</keyword>
<dbReference type="PANTHER" id="PTHR11567">
    <property type="entry name" value="ACID PHOSPHATASE-RELATED"/>
    <property type="match status" value="1"/>
</dbReference>
<keyword evidence="10" id="KW-1185">Reference proteome</keyword>
<dbReference type="Proteomes" id="UP001652625">
    <property type="component" value="Chromosome 12"/>
</dbReference>
<dbReference type="InterPro" id="IPR029033">
    <property type="entry name" value="His_PPase_superfam"/>
</dbReference>
<evidence type="ECO:0000313" key="11">
    <source>
        <dbReference type="RefSeq" id="XP_065670641.1"/>
    </source>
</evidence>
<organism evidence="10 11">
    <name type="scientific">Hydra vulgaris</name>
    <name type="common">Hydra</name>
    <name type="synonym">Hydra attenuata</name>
    <dbReference type="NCBI Taxonomy" id="6087"/>
    <lineage>
        <taxon>Eukaryota</taxon>
        <taxon>Metazoa</taxon>
        <taxon>Cnidaria</taxon>
        <taxon>Hydrozoa</taxon>
        <taxon>Hydroidolina</taxon>
        <taxon>Anthoathecata</taxon>
        <taxon>Aplanulata</taxon>
        <taxon>Hydridae</taxon>
        <taxon>Hydra</taxon>
    </lineage>
</organism>
<dbReference type="GeneID" id="100210580"/>
<dbReference type="InterPro" id="IPR033379">
    <property type="entry name" value="Acid_Pase_AS"/>
</dbReference>
<keyword evidence="4 9" id="KW-0732">Signal</keyword>
<feature type="transmembrane region" description="Helical" evidence="8">
    <location>
        <begin position="376"/>
        <end position="397"/>
    </location>
</feature>
<feature type="chain" id="PRO_5045352317" description="acid phosphatase" evidence="9">
    <location>
        <begin position="19"/>
        <end position="413"/>
    </location>
</feature>
<comment type="catalytic activity">
    <reaction evidence="1">
        <text>a phosphate monoester + H2O = an alcohol + phosphate</text>
        <dbReference type="Rhea" id="RHEA:15017"/>
        <dbReference type="ChEBI" id="CHEBI:15377"/>
        <dbReference type="ChEBI" id="CHEBI:30879"/>
        <dbReference type="ChEBI" id="CHEBI:43474"/>
        <dbReference type="ChEBI" id="CHEBI:67140"/>
        <dbReference type="EC" id="3.1.3.2"/>
    </reaction>
</comment>
<keyword evidence="8" id="KW-0472">Membrane</keyword>
<evidence type="ECO:0000313" key="10">
    <source>
        <dbReference type="Proteomes" id="UP001652625"/>
    </source>
</evidence>
<evidence type="ECO:0000256" key="5">
    <source>
        <dbReference type="ARBA" id="ARBA00022801"/>
    </source>
</evidence>
<keyword evidence="7" id="KW-0325">Glycoprotein</keyword>
<dbReference type="Gene3D" id="3.40.50.1240">
    <property type="entry name" value="Phosphoglycerate mutase-like"/>
    <property type="match status" value="1"/>
</dbReference>
<evidence type="ECO:0000256" key="8">
    <source>
        <dbReference type="SAM" id="Phobius"/>
    </source>
</evidence>
<sequence length="413" mass="47788">MNFTKSLVHLMLLALSNAFTNKTLVMVNLVYRHGARSPIEFFPNNQYINQWPVDPGMLTKVGMNMEFELGNFLKKRYIESSFINQSYIAKEVYIRSSDESRCLQSAETQLAGLYPPIGYQVWNENITWQPIPVHTVPGDADPVLRSGDTYCPRLKKLLKQLTLKPEYIQKEHENQDFLKVLSNYSGMTVNFSNLWIIDDIMKCEKAQGFKAPKWYKEVEKPLHELADWIFLQEYNEVDDELGRLLGGNLLNLINTNMLKYFDSKSYDGIYKLTMYSGHDTSIMSLTAALNVDITPPTFASCFMIELYQHSNGDLYVEMQFRNNTSGNTVPFKLKNCGFSCPLLEFLRLTSRRTAEEQYCHNESKNDEIFTFLQLKIGAAVFMSLTIVLIFSLFIFIIRRKRALIIGHKRLLEI</sequence>
<dbReference type="SUPFAM" id="SSF53254">
    <property type="entry name" value="Phosphoglycerate mutase-like"/>
    <property type="match status" value="1"/>
</dbReference>
<comment type="similarity">
    <text evidence="2">Belongs to the histidine acid phosphatase family.</text>
</comment>
<protein>
    <recommendedName>
        <fullName evidence="3">acid phosphatase</fullName>
        <ecNumber evidence="3">3.1.3.2</ecNumber>
    </recommendedName>
</protein>